<dbReference type="PANTHER" id="PTHR36983">
    <property type="entry name" value="DNAJ HOMOLOG SUBFAMILY C MEMBER 13"/>
    <property type="match status" value="1"/>
</dbReference>
<dbReference type="GO" id="GO:0007032">
    <property type="term" value="P:endosome organization"/>
    <property type="evidence" value="ECO:0007669"/>
    <property type="project" value="InterPro"/>
</dbReference>
<dbReference type="GO" id="GO:0010008">
    <property type="term" value="C:endosome membrane"/>
    <property type="evidence" value="ECO:0007669"/>
    <property type="project" value="TreeGrafter"/>
</dbReference>
<dbReference type="InterPro" id="IPR016024">
    <property type="entry name" value="ARM-type_fold"/>
</dbReference>
<dbReference type="Gene3D" id="1.10.287.110">
    <property type="entry name" value="DnaJ domain"/>
    <property type="match status" value="1"/>
</dbReference>
<dbReference type="Pfam" id="PF14237">
    <property type="entry name" value="GYF_2"/>
    <property type="match status" value="1"/>
</dbReference>
<evidence type="ECO:0000259" key="2">
    <source>
        <dbReference type="PROSITE" id="PS50076"/>
    </source>
</evidence>
<feature type="domain" description="J" evidence="2">
    <location>
        <begin position="1244"/>
        <end position="1300"/>
    </location>
</feature>
<dbReference type="PROSITE" id="PS50076">
    <property type="entry name" value="DNAJ_2"/>
    <property type="match status" value="1"/>
</dbReference>
<dbReference type="InterPro" id="IPR044978">
    <property type="entry name" value="GRV2/DNAJC13"/>
</dbReference>
<evidence type="ECO:0000313" key="4">
    <source>
        <dbReference type="Proteomes" id="UP000326759"/>
    </source>
</evidence>
<dbReference type="InterPro" id="IPR001623">
    <property type="entry name" value="DnaJ_domain"/>
</dbReference>
<proteinExistence type="predicted"/>
<gene>
    <name evidence="3" type="primary">DNAJC13</name>
    <name evidence="3" type="ORF">Anas_10514</name>
</gene>
<organism evidence="3 4">
    <name type="scientific">Armadillidium nasatum</name>
    <dbReference type="NCBI Taxonomy" id="96803"/>
    <lineage>
        <taxon>Eukaryota</taxon>
        <taxon>Metazoa</taxon>
        <taxon>Ecdysozoa</taxon>
        <taxon>Arthropoda</taxon>
        <taxon>Crustacea</taxon>
        <taxon>Multicrustacea</taxon>
        <taxon>Malacostraca</taxon>
        <taxon>Eumalacostraca</taxon>
        <taxon>Peracarida</taxon>
        <taxon>Isopoda</taxon>
        <taxon>Oniscidea</taxon>
        <taxon>Crinocheta</taxon>
        <taxon>Armadillidiidae</taxon>
        <taxon>Armadillidium</taxon>
    </lineage>
</organism>
<dbReference type="Proteomes" id="UP000326759">
    <property type="component" value="Unassembled WGS sequence"/>
</dbReference>
<sequence length="1881" mass="213522">MITMRKGKKIDHMRFSSDFRADILTEALVFRHKYTEIIIDNLRTVGEKIGWNERRVPAILEVTPCSIDQLDPGTGTLLASYYFRDLESIVPVSEIPGGICFQMTNFGRLHIFSVDRRDELIKKIEDNAKKYIGIIISCKKSSISLRKAVEDRLGNYSGDEHITSLCEFPVHKISPRHNDPVRRTFCLSETCLLERDPNSYAIVSLRPLSEVFALVRNQDNPQMLTIEYITRESRSYTSSDRDALLASLVDGVRASGNMDVHVRMTPTPSGKRLGVLAVPVEEEVESMHVKFLQQPPIGWTFSEAVQRFNANVSYSGLLHSVTGEGLFAENKEKLITGAIGSLVSKEGDQGCILAEELEGQFHALRRLVASKTGFAALTSLNGFREMIGVKVVKALNRRDPGVTHAALDMICALMQPMHDLPDLKQEQLNKASLLSSPKFLDKLLETWVEHVKQGTGSLVIVALLDFLTFALCAPYSETTEGAHFDRLLEKVAENGRTLYRLFQHSSLAIVKGAGLVLKAIIEEGEGDIPEKMQQLALTEGALPIHLYTALFTRTTDGRLLTHRQLSRHLVSLWTTNNQMAIDLLERTVPPGLLAALDSRETVPLDDIDRLNTRDNLRMAEEEEERYRKNQVLVTLDKAYKTSVKKVEEIMERHMDKIETVEKTFHSGAKHLEKYYEQYLEKHVDFALQHWRTKMKREKSVEEKFREKPLVLRKRRERLKSTSNWPLFYYMFNRDHALPNLIWNYKTREELRQALESEMRAFNEDRDVRGSHIVAWNHAEFEACVSYASLKDEIKIGDYYLRILLEQEGTASEEESPIRKSYQFYNDLYHRFLLTPKVGMKCMCIQAMSLVYGLHHKDIGPFNDTRYIVTMLARTSDKLERDRLLLFLSKLILEKENVREIVDSGGIKILTDLMTLAHLHVSRAVLHTTSNVIEASPDMNRDTEKEWYYQDANKCRAGPYSFRELKELWSKDMLSLKTLCWAQGMGGWYPLGSIPQLKWTLAATGQPVMTESDLAVLILNMLIAMCRYFPSRTQDDAIVRPLPRIKRLLSDQMSIPHLVQLLLTFDPVLVEKVATLLVEVLQDNPSLTTVYSSGVFFFILMYTGSNVLPIGKFLHLAHLQQSFRSEENSVGDIMQQSILGQILPEAMVCYLENYGPEKFAEIFLGEFDTPEQHQSLFTSTAPIPHITYPQLSHELFCDIYYLKHLCDTDRFPDWPIKEPVHLLKRVLIAWKAEVEKQPSSMSVEDAFKELGLENSERLDDAKIRKSYFKLAQKYHPDKNPEGRDKFEQVNKAYEFLCSRSAHSVDGPDPKNILLILGTQSILFSRYKDVLAPYKYSGYPMLIKTIQMEANDQQLFSKETSLLAAAAEVAYHTINCSALNAEELRREKGLEILQVAYNRCVSVLNASSQPIDVAVQVCINIAKCYSAAAQFPLCREKLLEMPYFIKDLCHTLYFKHLTKLCLVDVECICSLAADHILQMNLLQAGVLWHLLLFLFNFDYTLEEGGVSKSGETNQQEISNQLAKASLKACGFLAGLFQGENQTPSNSVILGALNAMLTPYVTSQIKTNKPESILKILTSNVQTPYLIWDNGTRAQLLDFLQINQQKHVKTGESDPNYGAEFVFEAHKDELIIGGVFIRIYNEQPNFPIENPKELTVELLQFIGSETQYVHSLLSLSSSNSNAQNPRLNYVAQALQALANNIKNNQGVEMQCIGHFKLLMSLLGLEGCVEVQRCVLPLIEGVTGNADCVNDIAASEVLVYLLLALHSPHLTKDRPTSLGILHALMSNTKIVKEALNKVYEYKLTNIEAEFFTCFSFSALDEDAPVREKTAELLGKMTSDKLVGPKVRLILNRLLPSAIIDQMRDSPATAVHMYQAQHENPELIMD</sequence>
<dbReference type="Pfam" id="PF19432">
    <property type="entry name" value="RME-8_N"/>
    <property type="match status" value="1"/>
</dbReference>
<dbReference type="GO" id="GO:0006898">
    <property type="term" value="P:receptor-mediated endocytosis"/>
    <property type="evidence" value="ECO:0007669"/>
    <property type="project" value="TreeGrafter"/>
</dbReference>
<protein>
    <submittedName>
        <fullName evidence="3">DnaJ-like protein subfamily C member 13</fullName>
    </submittedName>
</protein>
<dbReference type="InterPro" id="IPR036869">
    <property type="entry name" value="J_dom_sf"/>
</dbReference>
<dbReference type="EMBL" id="SEYY01007163">
    <property type="protein sequence ID" value="KAB7502591.1"/>
    <property type="molecule type" value="Genomic_DNA"/>
</dbReference>
<dbReference type="PANTHER" id="PTHR36983:SF2">
    <property type="entry name" value="DNAJ HOMOLOG SUBFAMILY C MEMBER 13"/>
    <property type="match status" value="1"/>
</dbReference>
<accession>A0A5N5T7J1</accession>
<feature type="coiled-coil region" evidence="1">
    <location>
        <begin position="609"/>
        <end position="663"/>
    </location>
</feature>
<evidence type="ECO:0000313" key="3">
    <source>
        <dbReference type="EMBL" id="KAB7502591.1"/>
    </source>
</evidence>
<dbReference type="GO" id="GO:2000641">
    <property type="term" value="P:regulation of early endosome to late endosome transport"/>
    <property type="evidence" value="ECO:0007669"/>
    <property type="project" value="InterPro"/>
</dbReference>
<dbReference type="SMART" id="SM00271">
    <property type="entry name" value="DnaJ"/>
    <property type="match status" value="1"/>
</dbReference>
<dbReference type="FunFam" id="1.10.287.110:FF:000007">
    <property type="entry name" value="DnaJ (Hsp40) homolog, subfamily C, member 13"/>
    <property type="match status" value="1"/>
</dbReference>
<evidence type="ECO:0000256" key="1">
    <source>
        <dbReference type="SAM" id="Coils"/>
    </source>
</evidence>
<reference evidence="3 4" key="1">
    <citation type="journal article" date="2019" name="PLoS Biol.">
        <title>Sex chromosomes control vertical transmission of feminizing Wolbachia symbionts in an isopod.</title>
        <authorList>
            <person name="Becking T."/>
            <person name="Chebbi M.A."/>
            <person name="Giraud I."/>
            <person name="Moumen B."/>
            <person name="Laverre T."/>
            <person name="Caubet Y."/>
            <person name="Peccoud J."/>
            <person name="Gilbert C."/>
            <person name="Cordaux R."/>
        </authorList>
    </citation>
    <scope>NUCLEOTIDE SEQUENCE [LARGE SCALE GENOMIC DNA]</scope>
    <source>
        <strain evidence="3">ANa2</strain>
        <tissue evidence="3">Whole body excluding digestive tract and cuticle</tissue>
    </source>
</reference>
<keyword evidence="1" id="KW-0175">Coiled coil</keyword>
<dbReference type="Pfam" id="PF00226">
    <property type="entry name" value="DnaJ"/>
    <property type="match status" value="1"/>
</dbReference>
<dbReference type="OrthoDB" id="69656at2759"/>
<dbReference type="InterPro" id="IPR025640">
    <property type="entry name" value="GYF_2"/>
</dbReference>
<dbReference type="InterPro" id="IPR045802">
    <property type="entry name" value="GRV2/DNAJC13_N"/>
</dbReference>
<dbReference type="SUPFAM" id="SSF55277">
    <property type="entry name" value="GYF domain"/>
    <property type="match status" value="1"/>
</dbReference>
<name>A0A5N5T7J1_9CRUS</name>
<dbReference type="InterPro" id="IPR035445">
    <property type="entry name" value="GYF-like_dom_sf"/>
</dbReference>
<dbReference type="Gene3D" id="1.25.10.10">
    <property type="entry name" value="Leucine-rich Repeat Variant"/>
    <property type="match status" value="1"/>
</dbReference>
<comment type="caution">
    <text evidence="3">The sequence shown here is derived from an EMBL/GenBank/DDBJ whole genome shotgun (WGS) entry which is preliminary data.</text>
</comment>
<dbReference type="CDD" id="cd06257">
    <property type="entry name" value="DnaJ"/>
    <property type="match status" value="1"/>
</dbReference>
<dbReference type="SUPFAM" id="SSF46565">
    <property type="entry name" value="Chaperone J-domain"/>
    <property type="match status" value="1"/>
</dbReference>
<dbReference type="SUPFAM" id="SSF48371">
    <property type="entry name" value="ARM repeat"/>
    <property type="match status" value="2"/>
</dbReference>
<keyword evidence="4" id="KW-1185">Reference proteome</keyword>
<dbReference type="InterPro" id="IPR011989">
    <property type="entry name" value="ARM-like"/>
</dbReference>